<sequence>MQGLAADRDFDKRLRVKRFKKIPGVWELTWAPNGRALWQYGEPIPGRPGPHVIWLRIIFKDR</sequence>
<dbReference type="EMBL" id="JWIO01000001">
    <property type="protein sequence ID" value="KLL13019.1"/>
    <property type="molecule type" value="Genomic_DNA"/>
</dbReference>
<keyword evidence="2" id="KW-1185">Reference proteome</keyword>
<accession>A0ABR5F8K0</accession>
<name>A0ABR5F8K0_9ACTN</name>
<gene>
    <name evidence="1" type="ORF">FrCorBMG51_00235</name>
</gene>
<organism evidence="1 2">
    <name type="scientific">Protofrankia coriariae</name>
    <dbReference type="NCBI Taxonomy" id="1562887"/>
    <lineage>
        <taxon>Bacteria</taxon>
        <taxon>Bacillati</taxon>
        <taxon>Actinomycetota</taxon>
        <taxon>Actinomycetes</taxon>
        <taxon>Frankiales</taxon>
        <taxon>Frankiaceae</taxon>
        <taxon>Protofrankia</taxon>
    </lineage>
</organism>
<comment type="caution">
    <text evidence="1">The sequence shown here is derived from an EMBL/GenBank/DDBJ whole genome shotgun (WGS) entry which is preliminary data.</text>
</comment>
<dbReference type="RefSeq" id="WP_047221148.1">
    <property type="nucleotide sequence ID" value="NZ_JWIO01000001.1"/>
</dbReference>
<dbReference type="Proteomes" id="UP000035425">
    <property type="component" value="Unassembled WGS sequence"/>
</dbReference>
<reference evidence="1 2" key="1">
    <citation type="submission" date="2014-12" db="EMBL/GenBank/DDBJ databases">
        <title>Frankia sp. BMG5.1 draft genome.</title>
        <authorList>
            <person name="Gtari M."/>
            <person name="Ghodhbane-Gtari F."/>
            <person name="Nouioui I."/>
            <person name="Ktari A."/>
            <person name="Hezbri K."/>
            <person name="Mimouni W."/>
            <person name="Sbissi I."/>
            <person name="Ayari A."/>
            <person name="Yamanaka T."/>
            <person name="Normand P."/>
            <person name="Tisa L.S."/>
            <person name="Boudabous A."/>
        </authorList>
    </citation>
    <scope>NUCLEOTIDE SEQUENCE [LARGE SCALE GENOMIC DNA]</scope>
    <source>
        <strain evidence="1 2">BMG5.1</strain>
    </source>
</reference>
<evidence type="ECO:0000313" key="1">
    <source>
        <dbReference type="EMBL" id="KLL13019.1"/>
    </source>
</evidence>
<protein>
    <submittedName>
        <fullName evidence="1">Uncharacterized protein</fullName>
    </submittedName>
</protein>
<evidence type="ECO:0000313" key="2">
    <source>
        <dbReference type="Proteomes" id="UP000035425"/>
    </source>
</evidence>
<proteinExistence type="predicted"/>